<feature type="compositionally biased region" description="Basic and acidic residues" evidence="1">
    <location>
        <begin position="11"/>
        <end position="27"/>
    </location>
</feature>
<feature type="compositionally biased region" description="Basic residues" evidence="1">
    <location>
        <begin position="54"/>
        <end position="74"/>
    </location>
</feature>
<dbReference type="EMBL" id="HBUE01351049">
    <property type="protein sequence ID" value="CAG6603240.1"/>
    <property type="molecule type" value="Transcribed_RNA"/>
</dbReference>
<sequence length="156" mass="17232">MYAVLLFSGDRPQDSELAKVQEPHGEGFAKGSHPGRLQRLPRPGPGPHPVGLVRRTKVRNLRTRSRRPPPRQRQLRGQPGRRQGWMSRGDQLRTSHHHHGQADRTGPVGAEAGARVQGDAEQGRWHQGNRHHGPTQGVRSEQRPGRAGQGAVLATL</sequence>
<protein>
    <submittedName>
        <fullName evidence="2">(northern house mosquito) hypothetical protein</fullName>
    </submittedName>
</protein>
<feature type="region of interest" description="Disordered" evidence="1">
    <location>
        <begin position="1"/>
        <end position="156"/>
    </location>
</feature>
<accession>A0A8D8IF33</accession>
<dbReference type="EMBL" id="HBUE01243949">
    <property type="protein sequence ID" value="CAG6550946.1"/>
    <property type="molecule type" value="Transcribed_RNA"/>
</dbReference>
<organism evidence="2">
    <name type="scientific">Culex pipiens</name>
    <name type="common">House mosquito</name>
    <dbReference type="NCBI Taxonomy" id="7175"/>
    <lineage>
        <taxon>Eukaryota</taxon>
        <taxon>Metazoa</taxon>
        <taxon>Ecdysozoa</taxon>
        <taxon>Arthropoda</taxon>
        <taxon>Hexapoda</taxon>
        <taxon>Insecta</taxon>
        <taxon>Pterygota</taxon>
        <taxon>Neoptera</taxon>
        <taxon>Endopterygota</taxon>
        <taxon>Diptera</taxon>
        <taxon>Nematocera</taxon>
        <taxon>Culicoidea</taxon>
        <taxon>Culicidae</taxon>
        <taxon>Culicinae</taxon>
        <taxon>Culicini</taxon>
        <taxon>Culex</taxon>
        <taxon>Culex</taxon>
    </lineage>
</organism>
<reference evidence="2" key="1">
    <citation type="submission" date="2021-05" db="EMBL/GenBank/DDBJ databases">
        <authorList>
            <person name="Alioto T."/>
            <person name="Alioto T."/>
            <person name="Gomez Garrido J."/>
        </authorList>
    </citation>
    <scope>NUCLEOTIDE SEQUENCE</scope>
</reference>
<evidence type="ECO:0000256" key="1">
    <source>
        <dbReference type="SAM" id="MobiDB-lite"/>
    </source>
</evidence>
<evidence type="ECO:0000313" key="2">
    <source>
        <dbReference type="EMBL" id="CAG6550946.1"/>
    </source>
</evidence>
<name>A0A8D8IF33_CULPI</name>
<dbReference type="AlphaFoldDB" id="A0A8D8IF33"/>
<feature type="compositionally biased region" description="Low complexity" evidence="1">
    <location>
        <begin position="75"/>
        <end position="84"/>
    </location>
</feature>
<proteinExistence type="predicted"/>